<reference evidence="1" key="1">
    <citation type="submission" date="2019-08" db="EMBL/GenBank/DDBJ databases">
        <authorList>
            <person name="Kucharzyk K."/>
            <person name="Murdoch R.W."/>
            <person name="Higgins S."/>
            <person name="Loffler F."/>
        </authorList>
    </citation>
    <scope>NUCLEOTIDE SEQUENCE</scope>
</reference>
<sequence length="65" mass="7441">MNNESFVVLEDLGYIRPNHDQLFPDLFALLRLIGADKLMKQDLSFGLGKFGPKRIRHEGHGSLHH</sequence>
<gene>
    <name evidence="1" type="ORF">SDC9_172247</name>
</gene>
<organism evidence="1">
    <name type="scientific">bioreactor metagenome</name>
    <dbReference type="NCBI Taxonomy" id="1076179"/>
    <lineage>
        <taxon>unclassified sequences</taxon>
        <taxon>metagenomes</taxon>
        <taxon>ecological metagenomes</taxon>
    </lineage>
</organism>
<comment type="caution">
    <text evidence="1">The sequence shown here is derived from an EMBL/GenBank/DDBJ whole genome shotgun (WGS) entry which is preliminary data.</text>
</comment>
<evidence type="ECO:0000313" key="1">
    <source>
        <dbReference type="EMBL" id="MPN24842.1"/>
    </source>
</evidence>
<dbReference type="AlphaFoldDB" id="A0A645GFN2"/>
<dbReference type="EMBL" id="VSSQ01073827">
    <property type="protein sequence ID" value="MPN24842.1"/>
    <property type="molecule type" value="Genomic_DNA"/>
</dbReference>
<name>A0A645GFN2_9ZZZZ</name>
<protein>
    <submittedName>
        <fullName evidence="1">Uncharacterized protein</fullName>
    </submittedName>
</protein>
<accession>A0A645GFN2</accession>
<proteinExistence type="predicted"/>